<name>A0A9R1VM18_LACSA</name>
<gene>
    <name evidence="1" type="ORF">LSAT_V11C500292240</name>
</gene>
<evidence type="ECO:0008006" key="3">
    <source>
        <dbReference type="Google" id="ProtNLM"/>
    </source>
</evidence>
<evidence type="ECO:0000313" key="1">
    <source>
        <dbReference type="EMBL" id="KAJ0207543.1"/>
    </source>
</evidence>
<comment type="caution">
    <text evidence="1">The sequence shown here is derived from an EMBL/GenBank/DDBJ whole genome shotgun (WGS) entry which is preliminary data.</text>
</comment>
<dbReference type="EMBL" id="NBSK02000005">
    <property type="protein sequence ID" value="KAJ0207543.1"/>
    <property type="molecule type" value="Genomic_DNA"/>
</dbReference>
<keyword evidence="2" id="KW-1185">Reference proteome</keyword>
<dbReference type="PANTHER" id="PTHR33116">
    <property type="entry name" value="REVERSE TRANSCRIPTASE ZINC-BINDING DOMAIN-CONTAINING PROTEIN-RELATED-RELATED"/>
    <property type="match status" value="1"/>
</dbReference>
<sequence>MHGRASIKNLSAILKFFHIASGLKVNFMKSRLFGVGISLFDEQDMARIHGCKGVPVGANMGLKKHWKPIVDKFRSRLSDWKANLLSLGGRVTFIKSVLNSLPTNYISLFKTPKKRYDVISFGEDVSWKTKDTLGILVKSYCFNCEWWFGSFDPKSTKLLD</sequence>
<dbReference type="AlphaFoldDB" id="A0A9R1VM18"/>
<organism evidence="1 2">
    <name type="scientific">Lactuca sativa</name>
    <name type="common">Garden lettuce</name>
    <dbReference type="NCBI Taxonomy" id="4236"/>
    <lineage>
        <taxon>Eukaryota</taxon>
        <taxon>Viridiplantae</taxon>
        <taxon>Streptophyta</taxon>
        <taxon>Embryophyta</taxon>
        <taxon>Tracheophyta</taxon>
        <taxon>Spermatophyta</taxon>
        <taxon>Magnoliopsida</taxon>
        <taxon>eudicotyledons</taxon>
        <taxon>Gunneridae</taxon>
        <taxon>Pentapetalae</taxon>
        <taxon>asterids</taxon>
        <taxon>campanulids</taxon>
        <taxon>Asterales</taxon>
        <taxon>Asteraceae</taxon>
        <taxon>Cichorioideae</taxon>
        <taxon>Cichorieae</taxon>
        <taxon>Lactucinae</taxon>
        <taxon>Lactuca</taxon>
    </lineage>
</organism>
<proteinExistence type="predicted"/>
<dbReference type="Proteomes" id="UP000235145">
    <property type="component" value="Unassembled WGS sequence"/>
</dbReference>
<evidence type="ECO:0000313" key="2">
    <source>
        <dbReference type="Proteomes" id="UP000235145"/>
    </source>
</evidence>
<dbReference type="PANTHER" id="PTHR33116:SF79">
    <property type="entry name" value="REVERSE TRANSCRIPTASE DOMAIN, ZINC FINGER, CCHC-TYPE-RELATED"/>
    <property type="match status" value="1"/>
</dbReference>
<accession>A0A9R1VM18</accession>
<protein>
    <recommendedName>
        <fullName evidence="3">Reverse transcriptase zinc-binding domain-containing protein</fullName>
    </recommendedName>
</protein>
<reference evidence="1 2" key="1">
    <citation type="journal article" date="2017" name="Nat. Commun.">
        <title>Genome assembly with in vitro proximity ligation data and whole-genome triplication in lettuce.</title>
        <authorList>
            <person name="Reyes-Chin-Wo S."/>
            <person name="Wang Z."/>
            <person name="Yang X."/>
            <person name="Kozik A."/>
            <person name="Arikit S."/>
            <person name="Song C."/>
            <person name="Xia L."/>
            <person name="Froenicke L."/>
            <person name="Lavelle D.O."/>
            <person name="Truco M.J."/>
            <person name="Xia R."/>
            <person name="Zhu S."/>
            <person name="Xu C."/>
            <person name="Xu H."/>
            <person name="Xu X."/>
            <person name="Cox K."/>
            <person name="Korf I."/>
            <person name="Meyers B.C."/>
            <person name="Michelmore R.W."/>
        </authorList>
    </citation>
    <scope>NUCLEOTIDE SEQUENCE [LARGE SCALE GENOMIC DNA]</scope>
    <source>
        <strain evidence="2">cv. Salinas</strain>
        <tissue evidence="1">Seedlings</tissue>
    </source>
</reference>